<name>A0ABW1A6U6_9ACTN</name>
<keyword evidence="1" id="KW-0175">Coiled coil</keyword>
<gene>
    <name evidence="4" type="ORF">ACFPZN_34980</name>
</gene>
<feature type="domain" description="Dynamin N-terminal" evidence="3">
    <location>
        <begin position="58"/>
        <end position="216"/>
    </location>
</feature>
<dbReference type="InterPro" id="IPR045063">
    <property type="entry name" value="Dynamin_N"/>
</dbReference>
<dbReference type="Gene3D" id="3.40.50.300">
    <property type="entry name" value="P-loop containing nucleotide triphosphate hydrolases"/>
    <property type="match status" value="1"/>
</dbReference>
<dbReference type="Proteomes" id="UP001596074">
    <property type="component" value="Unassembled WGS sequence"/>
</dbReference>
<evidence type="ECO:0000313" key="4">
    <source>
        <dbReference type="EMBL" id="MFC5750851.1"/>
    </source>
</evidence>
<dbReference type="EMBL" id="JBHSON010000059">
    <property type="protein sequence ID" value="MFC5750851.1"/>
    <property type="molecule type" value="Genomic_DNA"/>
</dbReference>
<dbReference type="PANTHER" id="PTHR43681">
    <property type="entry name" value="TRANSMEMBRANE GTPASE FZO"/>
    <property type="match status" value="1"/>
</dbReference>
<evidence type="ECO:0000313" key="5">
    <source>
        <dbReference type="Proteomes" id="UP001596074"/>
    </source>
</evidence>
<dbReference type="InterPro" id="IPR027417">
    <property type="entry name" value="P-loop_NTPase"/>
</dbReference>
<feature type="transmembrane region" description="Helical" evidence="2">
    <location>
        <begin position="476"/>
        <end position="509"/>
    </location>
</feature>
<comment type="caution">
    <text evidence="4">The sequence shown here is derived from an EMBL/GenBank/DDBJ whole genome shotgun (WGS) entry which is preliminary data.</text>
</comment>
<organism evidence="4 5">
    <name type="scientific">Actinomadura rugatobispora</name>
    <dbReference type="NCBI Taxonomy" id="1994"/>
    <lineage>
        <taxon>Bacteria</taxon>
        <taxon>Bacillati</taxon>
        <taxon>Actinomycetota</taxon>
        <taxon>Actinomycetes</taxon>
        <taxon>Streptosporangiales</taxon>
        <taxon>Thermomonosporaceae</taxon>
        <taxon>Actinomadura</taxon>
    </lineage>
</organism>
<evidence type="ECO:0000259" key="3">
    <source>
        <dbReference type="Pfam" id="PF00350"/>
    </source>
</evidence>
<sequence>MNEDESRLASRLAPQVRALCQEVADAVMALGDPADRDATAAAIRAEAGRAETGAAGAIVVGEKKRGKSSLINALVGRPGLLPVEVDVATSVHLAVGYAPEPQAEAVLNGKPDPVPIGLHEIPAYAALDPESGAEVRDDVRHVRVGVPSPLLRAGLVLIDTPGVGGLVSGHARITLAALTGADALVFVVNGSVELTRSELTFLTRATERIGTVLFVLAQTDKYRGWREVLERNRALLAEHAPRYASAPWFPVSGRAELEAVAARESGDAAKAERLAASSGIGELSAALTERVASRAWQIRLDNALHLAAAQIEPLAAALERRVRSLEGDPELEREVVERRERLRELQGADAQWRRTLARRTRELERTLRLGFQRSVNDLRALAEEKIAKSGGSDLLSELPGDLEAGIEGVWLELQNGVRTGMRALAADIGREFADVDVEVSRELTLPDRLRELPRPGTTADDSRGPLAMIERVMPGWGAGALTIAALGAVTGSILLPVAAGFGLMALLSGRRKRREELRRARGDATKYVNRLVVELNTEIPPKISAAVEELSDRLGDAVSERIAAQRTRLEAELAAHQSDLRAAQETLARDRRQARAGLERLRGLGGRAEAMRRELGVR</sequence>
<evidence type="ECO:0000256" key="2">
    <source>
        <dbReference type="SAM" id="Phobius"/>
    </source>
</evidence>
<keyword evidence="2" id="KW-1133">Transmembrane helix</keyword>
<evidence type="ECO:0000256" key="1">
    <source>
        <dbReference type="SAM" id="Coils"/>
    </source>
</evidence>
<dbReference type="SUPFAM" id="SSF52540">
    <property type="entry name" value="P-loop containing nucleoside triphosphate hydrolases"/>
    <property type="match status" value="1"/>
</dbReference>
<keyword evidence="5" id="KW-1185">Reference proteome</keyword>
<keyword evidence="2" id="KW-0812">Transmembrane</keyword>
<dbReference type="PANTHER" id="PTHR43681:SF1">
    <property type="entry name" value="SARCALUMENIN"/>
    <property type="match status" value="1"/>
</dbReference>
<reference evidence="5" key="1">
    <citation type="journal article" date="2019" name="Int. J. Syst. Evol. Microbiol.">
        <title>The Global Catalogue of Microorganisms (GCM) 10K type strain sequencing project: providing services to taxonomists for standard genome sequencing and annotation.</title>
        <authorList>
            <consortium name="The Broad Institute Genomics Platform"/>
            <consortium name="The Broad Institute Genome Sequencing Center for Infectious Disease"/>
            <person name="Wu L."/>
            <person name="Ma J."/>
        </authorList>
    </citation>
    <scope>NUCLEOTIDE SEQUENCE [LARGE SCALE GENOMIC DNA]</scope>
    <source>
        <strain evidence="5">KCTC 42087</strain>
    </source>
</reference>
<proteinExistence type="predicted"/>
<dbReference type="RefSeq" id="WP_378286653.1">
    <property type="nucleotide sequence ID" value="NZ_JBHSON010000059.1"/>
</dbReference>
<dbReference type="InterPro" id="IPR051943">
    <property type="entry name" value="TRAFAC_Dynamin-like_GTPase"/>
</dbReference>
<protein>
    <submittedName>
        <fullName evidence="4">Dynamin family protein</fullName>
    </submittedName>
</protein>
<dbReference type="Pfam" id="PF00350">
    <property type="entry name" value="Dynamin_N"/>
    <property type="match status" value="1"/>
</dbReference>
<keyword evidence="2" id="KW-0472">Membrane</keyword>
<feature type="coiled-coil region" evidence="1">
    <location>
        <begin position="559"/>
        <end position="593"/>
    </location>
</feature>
<accession>A0ABW1A6U6</accession>